<comment type="caution">
    <text evidence="3">The sequence shown here is derived from an EMBL/GenBank/DDBJ whole genome shotgun (WGS) entry which is preliminary data.</text>
</comment>
<protein>
    <submittedName>
        <fullName evidence="3">Uncharacterized protein DUF1707</fullName>
    </submittedName>
</protein>
<keyword evidence="4" id="KW-1185">Reference proteome</keyword>
<feature type="domain" description="DUF1707" evidence="2">
    <location>
        <begin position="10"/>
        <end position="62"/>
    </location>
</feature>
<feature type="transmembrane region" description="Helical" evidence="1">
    <location>
        <begin position="86"/>
        <end position="103"/>
    </location>
</feature>
<gene>
    <name evidence="3" type="ORF">ATK06_0944</name>
</gene>
<accession>A0A2A9DMN3</accession>
<evidence type="ECO:0000313" key="3">
    <source>
        <dbReference type="EMBL" id="PFG27864.1"/>
    </source>
</evidence>
<dbReference type="STRING" id="1724.GCA_001044175_02412"/>
<feature type="transmembrane region" description="Helical" evidence="1">
    <location>
        <begin position="109"/>
        <end position="125"/>
    </location>
</feature>
<keyword evidence="1" id="KW-1133">Transmembrane helix</keyword>
<dbReference type="Pfam" id="PF08044">
    <property type="entry name" value="DUF1707"/>
    <property type="match status" value="1"/>
</dbReference>
<keyword evidence="1" id="KW-0472">Membrane</keyword>
<dbReference type="InterPro" id="IPR012551">
    <property type="entry name" value="DUF1707_SHOCT-like"/>
</dbReference>
<dbReference type="AlphaFoldDB" id="A0A2A9DMN3"/>
<dbReference type="OrthoDB" id="4416950at2"/>
<evidence type="ECO:0000259" key="2">
    <source>
        <dbReference type="Pfam" id="PF08044"/>
    </source>
</evidence>
<evidence type="ECO:0000256" key="1">
    <source>
        <dbReference type="SAM" id="Phobius"/>
    </source>
</evidence>
<reference evidence="3 4" key="1">
    <citation type="submission" date="2017-10" db="EMBL/GenBank/DDBJ databases">
        <title>Sequencing the genomes of 1000 actinobacteria strains.</title>
        <authorList>
            <person name="Klenk H.-P."/>
        </authorList>
    </citation>
    <scope>NUCLEOTIDE SEQUENCE [LARGE SCALE GENOMIC DNA]</scope>
    <source>
        <strain evidence="3 4">DSM 20688</strain>
    </source>
</reference>
<name>A0A2A9DMN3_9CORY</name>
<sequence length="186" mass="20366">MLGRMYDPNVRLSDQERSAALDALAASLGNGRLTMDEFDRRCTAVARAEYQGQLGALFADLPRTDEPTFTASELQVAHQQGKKTRAGVFGLSTIAALTIGALIGDEALIIAFAVVAALAILLYVMKIGPDSWYTPSPAKLARQRAKLAQVEKRAQRRDQWNEITNQAYNVAKGALEKRKWHDGGHV</sequence>
<dbReference type="Proteomes" id="UP000221653">
    <property type="component" value="Unassembled WGS sequence"/>
</dbReference>
<keyword evidence="1" id="KW-0812">Transmembrane</keyword>
<dbReference type="EMBL" id="PDJF01000001">
    <property type="protein sequence ID" value="PFG27864.1"/>
    <property type="molecule type" value="Genomic_DNA"/>
</dbReference>
<organism evidence="3 4">
    <name type="scientific">Corynebacterium renale</name>
    <dbReference type="NCBI Taxonomy" id="1724"/>
    <lineage>
        <taxon>Bacteria</taxon>
        <taxon>Bacillati</taxon>
        <taxon>Actinomycetota</taxon>
        <taxon>Actinomycetes</taxon>
        <taxon>Mycobacteriales</taxon>
        <taxon>Corynebacteriaceae</taxon>
        <taxon>Corynebacterium</taxon>
    </lineage>
</organism>
<proteinExistence type="predicted"/>
<evidence type="ECO:0000313" key="4">
    <source>
        <dbReference type="Proteomes" id="UP000221653"/>
    </source>
</evidence>